<dbReference type="EMBL" id="KK198760">
    <property type="protein sequence ID" value="KCW57365.1"/>
    <property type="molecule type" value="Genomic_DNA"/>
</dbReference>
<sequence length="70" mass="8102">MTQIMALFTQCLLKPEYNCSILQVQRNYIVSLRHIHIPTVSETCLLKNGSFAFHLPFLFPSLCQHGFTFL</sequence>
<dbReference type="InParanoid" id="A0A059AVB5"/>
<evidence type="ECO:0000313" key="1">
    <source>
        <dbReference type="EMBL" id="KCW57365.1"/>
    </source>
</evidence>
<protein>
    <submittedName>
        <fullName evidence="1">Uncharacterized protein</fullName>
    </submittedName>
</protein>
<dbReference type="AlphaFoldDB" id="A0A059AVB5"/>
<accession>A0A059AVB5</accession>
<name>A0A059AVB5_EUCGR</name>
<dbReference type="Gramene" id="KCW57365">
    <property type="protein sequence ID" value="KCW57365"/>
    <property type="gene ID" value="EUGRSUZ_H00150"/>
</dbReference>
<reference evidence="1" key="1">
    <citation type="submission" date="2013-07" db="EMBL/GenBank/DDBJ databases">
        <title>The genome of Eucalyptus grandis.</title>
        <authorList>
            <person name="Schmutz J."/>
            <person name="Hayes R."/>
            <person name="Myburg A."/>
            <person name="Tuskan G."/>
            <person name="Grattapaglia D."/>
            <person name="Rokhsar D.S."/>
        </authorList>
    </citation>
    <scope>NUCLEOTIDE SEQUENCE</scope>
    <source>
        <tissue evidence="1">Leaf extractions</tissue>
    </source>
</reference>
<gene>
    <name evidence="1" type="ORF">EUGRSUZ_H00150</name>
</gene>
<organism evidence="1">
    <name type="scientific">Eucalyptus grandis</name>
    <name type="common">Flooded gum</name>
    <dbReference type="NCBI Taxonomy" id="71139"/>
    <lineage>
        <taxon>Eukaryota</taxon>
        <taxon>Viridiplantae</taxon>
        <taxon>Streptophyta</taxon>
        <taxon>Embryophyta</taxon>
        <taxon>Tracheophyta</taxon>
        <taxon>Spermatophyta</taxon>
        <taxon>Magnoliopsida</taxon>
        <taxon>eudicotyledons</taxon>
        <taxon>Gunneridae</taxon>
        <taxon>Pentapetalae</taxon>
        <taxon>rosids</taxon>
        <taxon>malvids</taxon>
        <taxon>Myrtales</taxon>
        <taxon>Myrtaceae</taxon>
        <taxon>Myrtoideae</taxon>
        <taxon>Eucalypteae</taxon>
        <taxon>Eucalyptus</taxon>
    </lineage>
</organism>
<proteinExistence type="predicted"/>